<proteinExistence type="inferred from homology"/>
<accession>A0A444MV69</accession>
<dbReference type="SUPFAM" id="SSF55961">
    <property type="entry name" value="Bet v1-like"/>
    <property type="match status" value="1"/>
</dbReference>
<evidence type="ECO:0000259" key="2">
    <source>
        <dbReference type="Pfam" id="PF08327"/>
    </source>
</evidence>
<dbReference type="EMBL" id="SBIW01000001">
    <property type="protein sequence ID" value="RWY57509.1"/>
    <property type="molecule type" value="Genomic_DNA"/>
</dbReference>
<organism evidence="3 4">
    <name type="scientific">Mucilaginibacter gilvus</name>
    <dbReference type="NCBI Taxonomy" id="2305909"/>
    <lineage>
        <taxon>Bacteria</taxon>
        <taxon>Pseudomonadati</taxon>
        <taxon>Bacteroidota</taxon>
        <taxon>Sphingobacteriia</taxon>
        <taxon>Sphingobacteriales</taxon>
        <taxon>Sphingobacteriaceae</taxon>
        <taxon>Mucilaginibacter</taxon>
    </lineage>
</organism>
<comment type="caution">
    <text evidence="3">The sequence shown here is derived from an EMBL/GenBank/DDBJ whole genome shotgun (WGS) entry which is preliminary data.</text>
</comment>
<dbReference type="Proteomes" id="UP000286701">
    <property type="component" value="Unassembled WGS sequence"/>
</dbReference>
<dbReference type="Pfam" id="PF08327">
    <property type="entry name" value="AHSA1"/>
    <property type="match status" value="1"/>
</dbReference>
<dbReference type="Gene3D" id="3.30.530.20">
    <property type="match status" value="1"/>
</dbReference>
<protein>
    <submittedName>
        <fullName evidence="3">SRPBCC domain-containing protein</fullName>
    </submittedName>
</protein>
<keyword evidence="4" id="KW-1185">Reference proteome</keyword>
<name>A0A444MV69_9SPHI</name>
<dbReference type="OrthoDB" id="9795306at2"/>
<sequence>MKSNMVFEKDIASKKIHIVREFNAPIEKVWKAWTESSLLEKWWGPKPWFVKTKSMDFTVGGAWLYAMVGPEGQKHWSYVKFTDIEDGSRFAADSIFCDEDGNTLPDAPAAHWDNKFVAEGDKTKVVVDLTFDQEADIKMLVEMGFEGGFTMGLNQLDELLASE</sequence>
<reference evidence="3 4" key="1">
    <citation type="submission" date="2019-01" db="EMBL/GenBank/DDBJ databases">
        <title>Mucilaginibacter antarcticum sp. nov., isolated from antarctic soil.</title>
        <authorList>
            <person name="Yan Y.-Q."/>
            <person name="Du Z.-J."/>
        </authorList>
    </citation>
    <scope>NUCLEOTIDE SEQUENCE [LARGE SCALE GENOMIC DNA]</scope>
    <source>
        <strain evidence="3 4">F01003</strain>
    </source>
</reference>
<dbReference type="AlphaFoldDB" id="A0A444MV69"/>
<dbReference type="InterPro" id="IPR023393">
    <property type="entry name" value="START-like_dom_sf"/>
</dbReference>
<dbReference type="RefSeq" id="WP_128532015.1">
    <property type="nucleotide sequence ID" value="NZ_SBIW01000001.1"/>
</dbReference>
<dbReference type="CDD" id="cd07814">
    <property type="entry name" value="SRPBCC_CalC_Aha1-like"/>
    <property type="match status" value="1"/>
</dbReference>
<evidence type="ECO:0000313" key="3">
    <source>
        <dbReference type="EMBL" id="RWY57509.1"/>
    </source>
</evidence>
<evidence type="ECO:0000313" key="4">
    <source>
        <dbReference type="Proteomes" id="UP000286701"/>
    </source>
</evidence>
<gene>
    <name evidence="3" type="ORF">EPL05_02990</name>
</gene>
<feature type="domain" description="Activator of Hsp90 ATPase homologue 1/2-like C-terminal" evidence="2">
    <location>
        <begin position="23"/>
        <end position="160"/>
    </location>
</feature>
<evidence type="ECO:0000256" key="1">
    <source>
        <dbReference type="ARBA" id="ARBA00006817"/>
    </source>
</evidence>
<comment type="similarity">
    <text evidence="1">Belongs to the AHA1 family.</text>
</comment>
<dbReference type="InterPro" id="IPR013538">
    <property type="entry name" value="ASHA1/2-like_C"/>
</dbReference>